<protein>
    <recommendedName>
        <fullName evidence="1">F-box domain-containing protein</fullName>
    </recommendedName>
</protein>
<dbReference type="InterPro" id="IPR050232">
    <property type="entry name" value="FBL13/AtMIF1-like"/>
</dbReference>
<dbReference type="InterPro" id="IPR036047">
    <property type="entry name" value="F-box-like_dom_sf"/>
</dbReference>
<accession>A0A803LB22</accession>
<reference evidence="2" key="1">
    <citation type="journal article" date="2017" name="Nature">
        <title>The genome of Chenopodium quinoa.</title>
        <authorList>
            <person name="Jarvis D.E."/>
            <person name="Ho Y.S."/>
            <person name="Lightfoot D.J."/>
            <person name="Schmoeckel S.M."/>
            <person name="Li B."/>
            <person name="Borm T.J.A."/>
            <person name="Ohyanagi H."/>
            <person name="Mineta K."/>
            <person name="Michell C.T."/>
            <person name="Saber N."/>
            <person name="Kharbatia N.M."/>
            <person name="Rupper R.R."/>
            <person name="Sharp A.R."/>
            <person name="Dally N."/>
            <person name="Boughton B.A."/>
            <person name="Woo Y.H."/>
            <person name="Gao G."/>
            <person name="Schijlen E.G.W.M."/>
            <person name="Guo X."/>
            <person name="Momin A.A."/>
            <person name="Negrao S."/>
            <person name="Al-Babili S."/>
            <person name="Gehring C."/>
            <person name="Roessner U."/>
            <person name="Jung C."/>
            <person name="Murphy K."/>
            <person name="Arold S.T."/>
            <person name="Gojobori T."/>
            <person name="van der Linden C.G."/>
            <person name="van Loo E.N."/>
            <person name="Jellen E.N."/>
            <person name="Maughan P.J."/>
            <person name="Tester M."/>
        </authorList>
    </citation>
    <scope>NUCLEOTIDE SEQUENCE [LARGE SCALE GENOMIC DNA]</scope>
    <source>
        <strain evidence="2">cv. PI 614886</strain>
    </source>
</reference>
<dbReference type="SUPFAM" id="SSF52047">
    <property type="entry name" value="RNI-like"/>
    <property type="match status" value="1"/>
</dbReference>
<dbReference type="CDD" id="cd22160">
    <property type="entry name" value="F-box_AtFBL13-like"/>
    <property type="match status" value="1"/>
</dbReference>
<gene>
    <name evidence="2" type="primary">LOC110705805</name>
</gene>
<dbReference type="PANTHER" id="PTHR31900:SF31">
    <property type="entry name" value="F-BOX_LRR-REPEAT PROTEIN 13-LIKE"/>
    <property type="match status" value="1"/>
</dbReference>
<keyword evidence="3" id="KW-1185">Reference proteome</keyword>
<evidence type="ECO:0000259" key="1">
    <source>
        <dbReference type="PROSITE" id="PS50181"/>
    </source>
</evidence>
<evidence type="ECO:0000313" key="3">
    <source>
        <dbReference type="Proteomes" id="UP000596660"/>
    </source>
</evidence>
<dbReference type="PROSITE" id="PS50181">
    <property type="entry name" value="FBOX"/>
    <property type="match status" value="1"/>
</dbReference>
<dbReference type="EnsemblPlants" id="AUR62009061-RA">
    <property type="protein sequence ID" value="AUR62009061-RA:cds"/>
    <property type="gene ID" value="AUR62009061"/>
</dbReference>
<dbReference type="InterPro" id="IPR032675">
    <property type="entry name" value="LRR_dom_sf"/>
</dbReference>
<dbReference type="GeneID" id="110705805"/>
<dbReference type="KEGG" id="cqi:110705805"/>
<dbReference type="Gene3D" id="3.80.10.10">
    <property type="entry name" value="Ribonuclease Inhibitor"/>
    <property type="match status" value="1"/>
</dbReference>
<name>A0A803LB22_CHEQI</name>
<dbReference type="PANTHER" id="PTHR31900">
    <property type="entry name" value="F-BOX/RNI SUPERFAMILY PROTEIN-RELATED"/>
    <property type="match status" value="1"/>
</dbReference>
<dbReference type="InterPro" id="IPR055411">
    <property type="entry name" value="LRR_FXL15/At3g58940/PEG3-like"/>
</dbReference>
<proteinExistence type="predicted"/>
<dbReference type="InterPro" id="IPR001810">
    <property type="entry name" value="F-box_dom"/>
</dbReference>
<dbReference type="Gene3D" id="1.20.1280.50">
    <property type="match status" value="1"/>
</dbReference>
<evidence type="ECO:0000313" key="2">
    <source>
        <dbReference type="EnsemblPlants" id="AUR62009061-RA:cds"/>
    </source>
</evidence>
<dbReference type="OrthoDB" id="976179at2759"/>
<dbReference type="Pfam" id="PF24758">
    <property type="entry name" value="LRR_At5g56370"/>
    <property type="match status" value="1"/>
</dbReference>
<dbReference type="Proteomes" id="UP000596660">
    <property type="component" value="Unplaced"/>
</dbReference>
<dbReference type="Gramene" id="AUR62009061-RA">
    <property type="protein sequence ID" value="AUR62009061-RA:cds"/>
    <property type="gene ID" value="AUR62009061"/>
</dbReference>
<dbReference type="Pfam" id="PF00646">
    <property type="entry name" value="F-box"/>
    <property type="match status" value="1"/>
</dbReference>
<reference evidence="2" key="2">
    <citation type="submission" date="2021-03" db="UniProtKB">
        <authorList>
            <consortium name="EnsemblPlants"/>
        </authorList>
    </citation>
    <scope>IDENTIFICATION</scope>
</reference>
<sequence length="310" mass="35922">MESTYRNINHEGRGQDRLSSLPDDILTEIISRLSITSAISTSVLSHRWRHLWTGVTRIQFRTTPSTHRLSNILRHLTSPKLDVFKLEVLHHKHDYSKELQSCIRDNCRRNVQQVISDVLFPIPDCLLNCRSIVVLDLCGPFKREDVYEAVDIQLPNLKKLSLRFLNYLPPWLHSLHKSSPLLEDLTLRATKQPLNAMPSMNIFFPNLKSLVLGLFPYHVNSTPGVYPDFSIDAPQLTNLVTYGCVLPYRFCTNPTKLVKARIDLLMRKYTGFEGNSDELELHRFSEFFKGMSSIRKLELVVKKWQMNIFT</sequence>
<feature type="domain" description="F-box" evidence="1">
    <location>
        <begin position="15"/>
        <end position="63"/>
    </location>
</feature>
<dbReference type="SUPFAM" id="SSF81383">
    <property type="entry name" value="F-box domain"/>
    <property type="match status" value="1"/>
</dbReference>
<dbReference type="AlphaFoldDB" id="A0A803LB22"/>
<dbReference type="SMART" id="SM00256">
    <property type="entry name" value="FBOX"/>
    <property type="match status" value="1"/>
</dbReference>
<dbReference type="InterPro" id="IPR053781">
    <property type="entry name" value="F-box_AtFBL13-like"/>
</dbReference>
<organism evidence="2 3">
    <name type="scientific">Chenopodium quinoa</name>
    <name type="common">Quinoa</name>
    <dbReference type="NCBI Taxonomy" id="63459"/>
    <lineage>
        <taxon>Eukaryota</taxon>
        <taxon>Viridiplantae</taxon>
        <taxon>Streptophyta</taxon>
        <taxon>Embryophyta</taxon>
        <taxon>Tracheophyta</taxon>
        <taxon>Spermatophyta</taxon>
        <taxon>Magnoliopsida</taxon>
        <taxon>eudicotyledons</taxon>
        <taxon>Gunneridae</taxon>
        <taxon>Pentapetalae</taxon>
        <taxon>Caryophyllales</taxon>
        <taxon>Chenopodiaceae</taxon>
        <taxon>Chenopodioideae</taxon>
        <taxon>Atripliceae</taxon>
        <taxon>Chenopodium</taxon>
    </lineage>
</organism>
<dbReference type="RefSeq" id="XP_021739431.1">
    <property type="nucleotide sequence ID" value="XM_021883739.1"/>
</dbReference>